<dbReference type="SMART" id="SM00630">
    <property type="entry name" value="Sema"/>
    <property type="match status" value="1"/>
</dbReference>
<evidence type="ECO:0000313" key="8">
    <source>
        <dbReference type="Proteomes" id="UP000001073"/>
    </source>
</evidence>
<evidence type="ECO:0000259" key="6">
    <source>
        <dbReference type="SMART" id="SM00630"/>
    </source>
</evidence>
<dbReference type="EMBL" id="ADFV01173185">
    <property type="status" value="NOT_ANNOTATED_CDS"/>
    <property type="molecule type" value="Genomic_DNA"/>
</dbReference>
<name>A0A2I3HNI2_NOMLE</name>
<dbReference type="InterPro" id="IPR001627">
    <property type="entry name" value="Semap_dom"/>
</dbReference>
<reference evidence="7" key="3">
    <citation type="submission" date="2025-09" db="UniProtKB">
        <authorList>
            <consortium name="Ensembl"/>
        </authorList>
    </citation>
    <scope>IDENTIFICATION</scope>
</reference>
<dbReference type="InterPro" id="IPR001245">
    <property type="entry name" value="Ser-Thr/Tyr_kinase_cat_dom"/>
</dbReference>
<dbReference type="Gene3D" id="2.130.10.10">
    <property type="entry name" value="YVTN repeat-like/Quinoprotein amine dehydrogenase"/>
    <property type="match status" value="1"/>
</dbReference>
<dbReference type="GO" id="GO:0007169">
    <property type="term" value="P:cell surface receptor protein tyrosine kinase signaling pathway"/>
    <property type="evidence" value="ECO:0007669"/>
    <property type="project" value="TreeGrafter"/>
</dbReference>
<dbReference type="GO" id="GO:0006909">
    <property type="term" value="P:phagocytosis"/>
    <property type="evidence" value="ECO:0007669"/>
    <property type="project" value="TreeGrafter"/>
</dbReference>
<dbReference type="GO" id="GO:0007399">
    <property type="term" value="P:nervous system development"/>
    <property type="evidence" value="ECO:0007669"/>
    <property type="project" value="TreeGrafter"/>
</dbReference>
<evidence type="ECO:0000256" key="2">
    <source>
        <dbReference type="ARBA" id="ARBA00022840"/>
    </source>
</evidence>
<dbReference type="GO" id="GO:0005524">
    <property type="term" value="F:ATP binding"/>
    <property type="evidence" value="ECO:0007669"/>
    <property type="project" value="UniProtKB-KW"/>
</dbReference>
<dbReference type="PANTHER" id="PTHR24416">
    <property type="entry name" value="TYROSINE-PROTEIN KINASE RECEPTOR"/>
    <property type="match status" value="1"/>
</dbReference>
<dbReference type="EMBL" id="ADFV01173186">
    <property type="status" value="NOT_ANNOTATED_CDS"/>
    <property type="molecule type" value="Genomic_DNA"/>
</dbReference>
<feature type="signal peptide" evidence="5">
    <location>
        <begin position="1"/>
        <end position="24"/>
    </location>
</feature>
<dbReference type="GO" id="GO:0016477">
    <property type="term" value="P:cell migration"/>
    <property type="evidence" value="ECO:0007669"/>
    <property type="project" value="TreeGrafter"/>
</dbReference>
<reference evidence="7" key="2">
    <citation type="submission" date="2025-08" db="UniProtKB">
        <authorList>
            <consortium name="Ensembl"/>
        </authorList>
    </citation>
    <scope>IDENTIFICATION</scope>
</reference>
<feature type="region of interest" description="Disordered" evidence="4">
    <location>
        <begin position="485"/>
        <end position="520"/>
    </location>
</feature>
<keyword evidence="1" id="KW-0547">Nucleotide-binding</keyword>
<sequence length="520" mass="55737">MELLPPLPQSFLLLLLLPAKPAAGEDWQCPHTPYAASRDFDVKYVVPSFSAGGLVQAMVTYEGDRNESAVFVAIRNRLHVLGPDLKSVQSLATGPAGDPGCQTCAACGPGPHGPPGDTDTKVLVLEPALPALISCGSSLQGRCFLHDLEPQGTAVHLAGPACLFSAHRNRPDDCPDCVASPLGTRVTVVEQGQASYFYVASSLDAAVAASFSPRSVSIRRLKADASGFAPGFVALSVLPKHLVSYMAALATALVFSYWWQRKQLGDSSLPLPTALPATDGLDSTTCVHGASFSDSEDESCVPLLRNESIQLRDLDSALLAEVKDVLIPHEWVVTHSDRVIGKGVGARWGWGRDGSPSVAQAGVQWRDLGHCNLCLLGSSDSPASASLSSWDYRCMPPCPNPTVKDLISFGLQVARGMEYLAEQKFVHRDLAARNCMYQVMQQCWEVDPAVRPTFGVLVGEVEQIVSALLGDHYVQLPATYMNLGPSTSHEMNVRPEQPQSSPMPGSARRPRPLSEPPRPT</sequence>
<dbReference type="PANTHER" id="PTHR24416:SF564">
    <property type="entry name" value="MACROPHAGE-STIMULATING PROTEIN RECEPTOR"/>
    <property type="match status" value="1"/>
</dbReference>
<dbReference type="SUPFAM" id="SSF101912">
    <property type="entry name" value="Sema domain"/>
    <property type="match status" value="1"/>
</dbReference>
<dbReference type="SUPFAM" id="SSF56112">
    <property type="entry name" value="Protein kinase-like (PK-like)"/>
    <property type="match status" value="1"/>
</dbReference>
<keyword evidence="8" id="KW-1185">Reference proteome</keyword>
<dbReference type="InterPro" id="IPR011009">
    <property type="entry name" value="Kinase-like_dom_sf"/>
</dbReference>
<dbReference type="GeneTree" id="ENSGT00940000157842"/>
<dbReference type="AlphaFoldDB" id="A0A2I3HNI2"/>
<evidence type="ECO:0000256" key="3">
    <source>
        <dbReference type="ARBA" id="ARBA00023180"/>
    </source>
</evidence>
<dbReference type="Proteomes" id="UP000001073">
    <property type="component" value="Chromosome 4"/>
</dbReference>
<dbReference type="Gene3D" id="1.10.510.10">
    <property type="entry name" value="Transferase(Phosphotransferase) domain 1"/>
    <property type="match status" value="1"/>
</dbReference>
<reference evidence="7 8" key="1">
    <citation type="submission" date="2012-10" db="EMBL/GenBank/DDBJ databases">
        <authorList>
            <consortium name="Gibbon Genome Sequencing Consortium"/>
        </authorList>
    </citation>
    <scope>NUCLEOTIDE SEQUENCE [LARGE SCALE GENOMIC DNA]</scope>
</reference>
<dbReference type="Ensembl" id="ENSNLET00000038692.1">
    <property type="protein sequence ID" value="ENSNLEP00000045021.1"/>
    <property type="gene ID" value="ENSNLEG00000006926.3"/>
</dbReference>
<dbReference type="InterPro" id="IPR015943">
    <property type="entry name" value="WD40/YVTN_repeat-like_dom_sf"/>
</dbReference>
<evidence type="ECO:0000256" key="1">
    <source>
        <dbReference type="ARBA" id="ARBA00022741"/>
    </source>
</evidence>
<keyword evidence="2" id="KW-0067">ATP-binding</keyword>
<gene>
    <name evidence="7" type="primary">MST1R</name>
</gene>
<dbReference type="InterPro" id="IPR036352">
    <property type="entry name" value="Semap_dom_sf"/>
</dbReference>
<accession>A0A2I3HNI2</accession>
<dbReference type="InterPro" id="IPR050122">
    <property type="entry name" value="RTK"/>
</dbReference>
<dbReference type="GO" id="GO:0043235">
    <property type="term" value="C:receptor complex"/>
    <property type="evidence" value="ECO:0007669"/>
    <property type="project" value="TreeGrafter"/>
</dbReference>
<evidence type="ECO:0000256" key="5">
    <source>
        <dbReference type="SAM" id="SignalP"/>
    </source>
</evidence>
<dbReference type="GO" id="GO:0005886">
    <property type="term" value="C:plasma membrane"/>
    <property type="evidence" value="ECO:0007669"/>
    <property type="project" value="TreeGrafter"/>
</dbReference>
<keyword evidence="3" id="KW-0325">Glycoprotein</keyword>
<organism evidence="7 8">
    <name type="scientific">Nomascus leucogenys</name>
    <name type="common">Northern white-cheeked gibbon</name>
    <name type="synonym">Hylobates leucogenys</name>
    <dbReference type="NCBI Taxonomy" id="61853"/>
    <lineage>
        <taxon>Eukaryota</taxon>
        <taxon>Metazoa</taxon>
        <taxon>Chordata</taxon>
        <taxon>Craniata</taxon>
        <taxon>Vertebrata</taxon>
        <taxon>Euteleostomi</taxon>
        <taxon>Mammalia</taxon>
        <taxon>Eutheria</taxon>
        <taxon>Euarchontoglires</taxon>
        <taxon>Primates</taxon>
        <taxon>Haplorrhini</taxon>
        <taxon>Catarrhini</taxon>
        <taxon>Hylobatidae</taxon>
        <taxon>Nomascus</taxon>
    </lineage>
</organism>
<feature type="domain" description="Sema" evidence="6">
    <location>
        <begin position="55"/>
        <end position="412"/>
    </location>
</feature>
<dbReference type="Pfam" id="PF07714">
    <property type="entry name" value="PK_Tyr_Ser-Thr"/>
    <property type="match status" value="1"/>
</dbReference>
<protein>
    <submittedName>
        <fullName evidence="7">Macrophage stimulating 1 receptor</fullName>
    </submittedName>
</protein>
<evidence type="ECO:0000313" key="7">
    <source>
        <dbReference type="Ensembl" id="ENSNLEP00000045021.1"/>
    </source>
</evidence>
<dbReference type="GO" id="GO:0004714">
    <property type="term" value="F:transmembrane receptor protein tyrosine kinase activity"/>
    <property type="evidence" value="ECO:0007669"/>
    <property type="project" value="TreeGrafter"/>
</dbReference>
<evidence type="ECO:0000256" key="4">
    <source>
        <dbReference type="SAM" id="MobiDB-lite"/>
    </source>
</evidence>
<keyword evidence="5" id="KW-0732">Signal</keyword>
<dbReference type="EMBL" id="ADFV01173187">
    <property type="status" value="NOT_ANNOTATED_CDS"/>
    <property type="molecule type" value="Genomic_DNA"/>
</dbReference>
<proteinExistence type="predicted"/>
<feature type="chain" id="PRO_5014175545" evidence="5">
    <location>
        <begin position="25"/>
        <end position="520"/>
    </location>
</feature>